<comment type="caution">
    <text evidence="2">The sequence shown here is derived from an EMBL/GenBank/DDBJ whole genome shotgun (WGS) entry which is preliminary data.</text>
</comment>
<evidence type="ECO:0000313" key="3">
    <source>
        <dbReference type="Proteomes" id="UP001165297"/>
    </source>
</evidence>
<name>A0ABS8AJL6_9BACT</name>
<dbReference type="InterPro" id="IPR010982">
    <property type="entry name" value="Lambda_DNA-bd_dom_sf"/>
</dbReference>
<accession>A0ABS8AJL6</accession>
<evidence type="ECO:0000313" key="2">
    <source>
        <dbReference type="EMBL" id="MCB2379445.1"/>
    </source>
</evidence>
<dbReference type="SMART" id="SM00530">
    <property type="entry name" value="HTH_XRE"/>
    <property type="match status" value="1"/>
</dbReference>
<dbReference type="CDD" id="cd00093">
    <property type="entry name" value="HTH_XRE"/>
    <property type="match status" value="1"/>
</dbReference>
<feature type="domain" description="HTH cro/C1-type" evidence="1">
    <location>
        <begin position="29"/>
        <end position="84"/>
    </location>
</feature>
<protein>
    <submittedName>
        <fullName evidence="2">Helix-turn-helix transcriptional regulator</fullName>
    </submittedName>
</protein>
<dbReference type="InterPro" id="IPR001387">
    <property type="entry name" value="Cro/C1-type_HTH"/>
</dbReference>
<dbReference type="Gene3D" id="1.10.260.40">
    <property type="entry name" value="lambda repressor-like DNA-binding domains"/>
    <property type="match status" value="1"/>
</dbReference>
<proteinExistence type="predicted"/>
<gene>
    <name evidence="2" type="ORF">LGH70_17745</name>
</gene>
<keyword evidence="3" id="KW-1185">Reference proteome</keyword>
<sequence>MYQLLNPVIPRRIFRTFVNKQALFMVDRIRTLLQARQLTPTQFADAIGVARPIVSHILSGRNKPSLEVVQKIIGAFPDLSLPWLLSGTGSMMALSGSTAGVLPVAAPVAPVESTKAVETPVKRNPGATARVEVPAATPQPAETESVQSAVAEAVPPAPPIVPAAPVPALPTTVAALPEQQVAPSHIMNNTALAFAETGKKIRRIVIFYQDGTFSDYQPEVV</sequence>
<dbReference type="EMBL" id="JAJADQ010000010">
    <property type="protein sequence ID" value="MCB2379445.1"/>
    <property type="molecule type" value="Genomic_DNA"/>
</dbReference>
<dbReference type="SUPFAM" id="SSF47413">
    <property type="entry name" value="lambda repressor-like DNA-binding domains"/>
    <property type="match status" value="1"/>
</dbReference>
<dbReference type="PROSITE" id="PS50943">
    <property type="entry name" value="HTH_CROC1"/>
    <property type="match status" value="1"/>
</dbReference>
<evidence type="ECO:0000259" key="1">
    <source>
        <dbReference type="PROSITE" id="PS50943"/>
    </source>
</evidence>
<reference evidence="2" key="1">
    <citation type="submission" date="2021-10" db="EMBL/GenBank/DDBJ databases">
        <authorList>
            <person name="Dean J.D."/>
            <person name="Kim M.K."/>
            <person name="Newey C.N."/>
            <person name="Stoker T.S."/>
            <person name="Thompson D.W."/>
            <person name="Grose J.H."/>
        </authorList>
    </citation>
    <scope>NUCLEOTIDE SEQUENCE</scope>
    <source>
        <strain evidence="2">BT635</strain>
    </source>
</reference>
<organism evidence="2 3">
    <name type="scientific">Hymenobacter nitidus</name>
    <dbReference type="NCBI Taxonomy" id="2880929"/>
    <lineage>
        <taxon>Bacteria</taxon>
        <taxon>Pseudomonadati</taxon>
        <taxon>Bacteroidota</taxon>
        <taxon>Cytophagia</taxon>
        <taxon>Cytophagales</taxon>
        <taxon>Hymenobacteraceae</taxon>
        <taxon>Hymenobacter</taxon>
    </lineage>
</organism>
<dbReference type="Proteomes" id="UP001165297">
    <property type="component" value="Unassembled WGS sequence"/>
</dbReference>
<dbReference type="RefSeq" id="WP_226188355.1">
    <property type="nucleotide sequence ID" value="NZ_JAJADQ010000010.1"/>
</dbReference>
<dbReference type="Pfam" id="PF01381">
    <property type="entry name" value="HTH_3"/>
    <property type="match status" value="1"/>
</dbReference>